<name>A0A1E5RC99_9ASCO</name>
<dbReference type="CDD" id="cd02440">
    <property type="entry name" value="AdoMet_MTases"/>
    <property type="match status" value="1"/>
</dbReference>
<dbReference type="PANTHER" id="PTHR44942">
    <property type="entry name" value="METHYLTRANSF_11 DOMAIN-CONTAINING PROTEIN"/>
    <property type="match status" value="1"/>
</dbReference>
<keyword evidence="5" id="KW-1185">Reference proteome</keyword>
<accession>A0A1E5RC99</accession>
<dbReference type="PANTHER" id="PTHR44942:SF4">
    <property type="entry name" value="METHYLTRANSFERASE TYPE 11 DOMAIN-CONTAINING PROTEIN"/>
    <property type="match status" value="1"/>
</dbReference>
<dbReference type="GO" id="GO:0008168">
    <property type="term" value="F:methyltransferase activity"/>
    <property type="evidence" value="ECO:0007669"/>
    <property type="project" value="UniProtKB-KW"/>
</dbReference>
<protein>
    <submittedName>
        <fullName evidence="4">Trans-aconitate 3-methyltransferase</fullName>
    </submittedName>
</protein>
<dbReference type="InterPro" id="IPR029063">
    <property type="entry name" value="SAM-dependent_MTases_sf"/>
</dbReference>
<dbReference type="Proteomes" id="UP000095605">
    <property type="component" value="Unassembled WGS sequence"/>
</dbReference>
<dbReference type="InterPro" id="IPR051052">
    <property type="entry name" value="Diverse_substrate_MTase"/>
</dbReference>
<dbReference type="Gene3D" id="3.40.50.150">
    <property type="entry name" value="Vaccinia Virus protein VP39"/>
    <property type="match status" value="1"/>
</dbReference>
<dbReference type="InterPro" id="IPR041698">
    <property type="entry name" value="Methyltransf_25"/>
</dbReference>
<dbReference type="EMBL" id="LPNL01000006">
    <property type="protein sequence ID" value="OEJ84524.1"/>
    <property type="molecule type" value="Genomic_DNA"/>
</dbReference>
<evidence type="ECO:0000256" key="2">
    <source>
        <dbReference type="ARBA" id="ARBA00022679"/>
    </source>
</evidence>
<dbReference type="OrthoDB" id="3970735at2759"/>
<organism evidence="4 5">
    <name type="scientific">Hanseniaspora opuntiae</name>
    <dbReference type="NCBI Taxonomy" id="211096"/>
    <lineage>
        <taxon>Eukaryota</taxon>
        <taxon>Fungi</taxon>
        <taxon>Dikarya</taxon>
        <taxon>Ascomycota</taxon>
        <taxon>Saccharomycotina</taxon>
        <taxon>Saccharomycetes</taxon>
        <taxon>Saccharomycodales</taxon>
        <taxon>Saccharomycodaceae</taxon>
        <taxon>Hanseniaspora</taxon>
    </lineage>
</organism>
<evidence type="ECO:0000256" key="1">
    <source>
        <dbReference type="ARBA" id="ARBA00022603"/>
    </source>
</evidence>
<feature type="domain" description="Methyltransferase" evidence="3">
    <location>
        <begin position="59"/>
        <end position="163"/>
    </location>
</feature>
<gene>
    <name evidence="4" type="ORF">AWRI3578_g2678</name>
</gene>
<dbReference type="Pfam" id="PF13649">
    <property type="entry name" value="Methyltransf_25"/>
    <property type="match status" value="1"/>
</dbReference>
<sequence length="330" mass="38518">MNANIATEFSHNTFSGQNYESARPKYPKELYQKIEKSYEDFIDDQTQKGIQQPEKPIFIDLGCGPGTATYEIHRAVPFPFLTIGLDPSTKMIEAANEKLSGDDDSLQFGIADESNFNNFFKSKYPESSTLNNANVNFISCAQCCHWFDFPTFLENSYNILKEGNTGGKLFIFGYIRPVIWEYPELDDLFKRLDYDFEYGFGKYWQQPGRDYLNNLLTDDYYIKAWEQSSFDSIKFERFFTTKERTPFIDDNAHSFLLSKSTTVKHFRDYITTWSAFNKCKRERGEEYAVAIVDKYFNDMFAKVSSLNYDSKITLVWSTYFIEATCYGELK</sequence>
<proteinExistence type="predicted"/>
<evidence type="ECO:0000259" key="3">
    <source>
        <dbReference type="Pfam" id="PF13649"/>
    </source>
</evidence>
<dbReference type="SUPFAM" id="SSF53335">
    <property type="entry name" value="S-adenosyl-L-methionine-dependent methyltransferases"/>
    <property type="match status" value="1"/>
</dbReference>
<dbReference type="GO" id="GO:0032259">
    <property type="term" value="P:methylation"/>
    <property type="evidence" value="ECO:0007669"/>
    <property type="project" value="UniProtKB-KW"/>
</dbReference>
<feature type="unsure residue" description="D or N" evidence="4">
    <location>
        <position position="187"/>
    </location>
</feature>
<reference evidence="5" key="1">
    <citation type="journal article" date="2016" name="Genome Announc.">
        <title>Genome sequences of three species of Hanseniaspora isolated from spontaneous wine fermentations.</title>
        <authorList>
            <person name="Sternes P.R."/>
            <person name="Lee D."/>
            <person name="Kutyna D.R."/>
            <person name="Borneman A.R."/>
        </authorList>
    </citation>
    <scope>NUCLEOTIDE SEQUENCE [LARGE SCALE GENOMIC DNA]</scope>
    <source>
        <strain evidence="5">AWRI3578</strain>
    </source>
</reference>
<keyword evidence="2 4" id="KW-0808">Transferase</keyword>
<comment type="caution">
    <text evidence="4">The sequence shown here is derived from an EMBL/GenBank/DDBJ whole genome shotgun (WGS) entry which is preliminary data.</text>
</comment>
<dbReference type="AlphaFoldDB" id="A0A1E5RC99"/>
<evidence type="ECO:0000313" key="5">
    <source>
        <dbReference type="Proteomes" id="UP000095605"/>
    </source>
</evidence>
<evidence type="ECO:0000313" key="4">
    <source>
        <dbReference type="EMBL" id="OEJ84524.1"/>
    </source>
</evidence>
<keyword evidence="1 4" id="KW-0489">Methyltransferase</keyword>